<dbReference type="Gene3D" id="3.40.720.10">
    <property type="entry name" value="Alkaline Phosphatase, subunit A"/>
    <property type="match status" value="1"/>
</dbReference>
<sequence>MLDRLRPLALFAAPFAALVLASCAATTQTGASARTASADDETLVVLFAVDGLRWDSLELYDVPNMRALAARGMQAEHLIPVTPTSTFVQFYSMATGLHPEDHGIINNNTWDRELEERFTNPQSMRDARWWHGEPFWITAERQGVRTAIQFWLGSENQFDGDRPTRWFPYHHTMPYEDRPAAAMTWLDGPTELRPRLIALYFDEPDSSGHRYGPDSDGYGAAIARVDAILGQMIDELDARGLLERTDFIFLSDHGMAEISNERVITIDDHFDIDSVFIPEVHGRWGNSYQPYMNLYADDPAAAEAAYQAMKDLHPNLRVWRRGEMPDHIRIDHPTRGPDVFIMADAGWMLTSGRLPEPTRALTMRGTHGYDANDPSMHTVLIGAGPSFPAGERTGPVRHLDMYALVTCLLGVTPVETEGDADAVARLTGGRCPAN</sequence>
<feature type="signal peptide" evidence="1">
    <location>
        <begin position="1"/>
        <end position="24"/>
    </location>
</feature>
<dbReference type="CDD" id="cd16018">
    <property type="entry name" value="Enpp"/>
    <property type="match status" value="1"/>
</dbReference>
<dbReference type="AlphaFoldDB" id="A0A5M6ZI02"/>
<protein>
    <submittedName>
        <fullName evidence="2">Alkaline phosphatase family protein</fullName>
    </submittedName>
</protein>
<dbReference type="RefSeq" id="WP_150022702.1">
    <property type="nucleotide sequence ID" value="NZ_VWOJ01000002.1"/>
</dbReference>
<dbReference type="PROSITE" id="PS51257">
    <property type="entry name" value="PROKAR_LIPOPROTEIN"/>
    <property type="match status" value="1"/>
</dbReference>
<dbReference type="Gene3D" id="3.30.1360.180">
    <property type="match status" value="1"/>
</dbReference>
<accession>A0A5M6ZI02</accession>
<feature type="chain" id="PRO_5024427119" evidence="1">
    <location>
        <begin position="25"/>
        <end position="434"/>
    </location>
</feature>
<evidence type="ECO:0000313" key="3">
    <source>
        <dbReference type="Proteomes" id="UP000325122"/>
    </source>
</evidence>
<gene>
    <name evidence="2" type="ORF">F1654_06395</name>
</gene>
<dbReference type="GO" id="GO:0016787">
    <property type="term" value="F:hydrolase activity"/>
    <property type="evidence" value="ECO:0007669"/>
    <property type="project" value="UniProtKB-ARBA"/>
</dbReference>
<dbReference type="InterPro" id="IPR002591">
    <property type="entry name" value="Phosphodiest/P_Trfase"/>
</dbReference>
<dbReference type="PANTHER" id="PTHR10151">
    <property type="entry name" value="ECTONUCLEOTIDE PYROPHOSPHATASE/PHOSPHODIESTERASE"/>
    <property type="match status" value="1"/>
</dbReference>
<comment type="caution">
    <text evidence="2">The sequence shown here is derived from an EMBL/GenBank/DDBJ whole genome shotgun (WGS) entry which is preliminary data.</text>
</comment>
<dbReference type="PANTHER" id="PTHR10151:SF120">
    <property type="entry name" value="BIS(5'-ADENOSYL)-TRIPHOSPHATASE"/>
    <property type="match status" value="1"/>
</dbReference>
<reference evidence="2 3" key="1">
    <citation type="submission" date="2019-09" db="EMBL/GenBank/DDBJ databases">
        <authorList>
            <person name="Kevbrin V."/>
            <person name="Grouzdev D.S."/>
        </authorList>
    </citation>
    <scope>NUCLEOTIDE SEQUENCE [LARGE SCALE GENOMIC DNA]</scope>
    <source>
        <strain evidence="2 3">G-192</strain>
    </source>
</reference>
<dbReference type="InterPro" id="IPR017850">
    <property type="entry name" value="Alkaline_phosphatase_core_sf"/>
</dbReference>
<dbReference type="Pfam" id="PF01663">
    <property type="entry name" value="Phosphodiest"/>
    <property type="match status" value="1"/>
</dbReference>
<proteinExistence type="predicted"/>
<evidence type="ECO:0000313" key="2">
    <source>
        <dbReference type="EMBL" id="KAA5803434.1"/>
    </source>
</evidence>
<dbReference type="SUPFAM" id="SSF53649">
    <property type="entry name" value="Alkaline phosphatase-like"/>
    <property type="match status" value="1"/>
</dbReference>
<organism evidence="2 3">
    <name type="scientific">Alkalicaulis satelles</name>
    <dbReference type="NCBI Taxonomy" id="2609175"/>
    <lineage>
        <taxon>Bacteria</taxon>
        <taxon>Pseudomonadati</taxon>
        <taxon>Pseudomonadota</taxon>
        <taxon>Alphaproteobacteria</taxon>
        <taxon>Maricaulales</taxon>
        <taxon>Maricaulaceae</taxon>
        <taxon>Alkalicaulis</taxon>
    </lineage>
</organism>
<keyword evidence="3" id="KW-1185">Reference proteome</keyword>
<keyword evidence="1" id="KW-0732">Signal</keyword>
<dbReference type="Proteomes" id="UP000325122">
    <property type="component" value="Unassembled WGS sequence"/>
</dbReference>
<evidence type="ECO:0000256" key="1">
    <source>
        <dbReference type="SAM" id="SignalP"/>
    </source>
</evidence>
<name>A0A5M6ZI02_9PROT</name>
<dbReference type="EMBL" id="VWOJ01000002">
    <property type="protein sequence ID" value="KAA5803434.1"/>
    <property type="molecule type" value="Genomic_DNA"/>
</dbReference>